<evidence type="ECO:0000256" key="3">
    <source>
        <dbReference type="ARBA" id="ARBA00022461"/>
    </source>
</evidence>
<keyword evidence="14" id="KW-1185">Reference proteome</keyword>
<comment type="subcellular location">
    <subcellularLocation>
        <location evidence="1">Membrane</location>
        <topology evidence="1">Multi-pass membrane protein</topology>
    </subcellularLocation>
</comment>
<dbReference type="PANTHER" id="PTHR11690:SF248">
    <property type="entry name" value="PICKPOCKET 17, ISOFORM A"/>
    <property type="match status" value="1"/>
</dbReference>
<evidence type="ECO:0000256" key="9">
    <source>
        <dbReference type="ARBA" id="ARBA00023201"/>
    </source>
</evidence>
<evidence type="ECO:0000313" key="13">
    <source>
        <dbReference type="EMBL" id="KAK3592885.1"/>
    </source>
</evidence>
<comment type="similarity">
    <text evidence="11">Belongs to the amiloride-sensitive sodium channel (TC 1.A.6) family.</text>
</comment>
<dbReference type="Proteomes" id="UP001195483">
    <property type="component" value="Unassembled WGS sequence"/>
</dbReference>
<dbReference type="GO" id="GO:0015280">
    <property type="term" value="F:ligand-gated sodium channel activity"/>
    <property type="evidence" value="ECO:0007669"/>
    <property type="project" value="TreeGrafter"/>
</dbReference>
<keyword evidence="7 11" id="KW-0406">Ion transport</keyword>
<keyword evidence="10 11" id="KW-0407">Ion channel</keyword>
<evidence type="ECO:0000256" key="2">
    <source>
        <dbReference type="ARBA" id="ARBA00022448"/>
    </source>
</evidence>
<evidence type="ECO:0000256" key="6">
    <source>
        <dbReference type="ARBA" id="ARBA00023053"/>
    </source>
</evidence>
<keyword evidence="5 12" id="KW-1133">Transmembrane helix</keyword>
<reference evidence="13" key="3">
    <citation type="submission" date="2023-05" db="EMBL/GenBank/DDBJ databases">
        <authorList>
            <person name="Smith C.H."/>
        </authorList>
    </citation>
    <scope>NUCLEOTIDE SEQUENCE</scope>
    <source>
        <strain evidence="13">CHS0354</strain>
        <tissue evidence="13">Mantle</tissue>
    </source>
</reference>
<dbReference type="GO" id="GO:0005886">
    <property type="term" value="C:plasma membrane"/>
    <property type="evidence" value="ECO:0007669"/>
    <property type="project" value="TreeGrafter"/>
</dbReference>
<dbReference type="AlphaFoldDB" id="A0AAE0SJY8"/>
<evidence type="ECO:0000256" key="11">
    <source>
        <dbReference type="RuleBase" id="RU000679"/>
    </source>
</evidence>
<reference evidence="13" key="1">
    <citation type="journal article" date="2021" name="Genome Biol. Evol.">
        <title>A High-Quality Reference Genome for a Parasitic Bivalve with Doubly Uniparental Inheritance (Bivalvia: Unionida).</title>
        <authorList>
            <person name="Smith C.H."/>
        </authorList>
    </citation>
    <scope>NUCLEOTIDE SEQUENCE</scope>
    <source>
        <strain evidence="13">CHS0354</strain>
    </source>
</reference>
<gene>
    <name evidence="13" type="ORF">CHS0354_004110</name>
</gene>
<proteinExistence type="inferred from homology"/>
<keyword evidence="3 11" id="KW-0894">Sodium channel</keyword>
<evidence type="ECO:0000256" key="10">
    <source>
        <dbReference type="ARBA" id="ARBA00023303"/>
    </source>
</evidence>
<comment type="caution">
    <text evidence="13">The sequence shown here is derived from an EMBL/GenBank/DDBJ whole genome shotgun (WGS) entry which is preliminary data.</text>
</comment>
<dbReference type="Pfam" id="PF00858">
    <property type="entry name" value="ASC"/>
    <property type="match status" value="1"/>
</dbReference>
<protein>
    <submittedName>
        <fullName evidence="13">Uncharacterized protein</fullName>
    </submittedName>
</protein>
<evidence type="ECO:0000256" key="8">
    <source>
        <dbReference type="ARBA" id="ARBA00023136"/>
    </source>
</evidence>
<name>A0AAE0SJY8_9BIVA</name>
<feature type="transmembrane region" description="Helical" evidence="12">
    <location>
        <begin position="36"/>
        <end position="54"/>
    </location>
</feature>
<evidence type="ECO:0000256" key="1">
    <source>
        <dbReference type="ARBA" id="ARBA00004141"/>
    </source>
</evidence>
<keyword evidence="6" id="KW-0915">Sodium</keyword>
<keyword evidence="2 11" id="KW-0813">Transport</keyword>
<evidence type="ECO:0000256" key="4">
    <source>
        <dbReference type="ARBA" id="ARBA00022692"/>
    </source>
</evidence>
<dbReference type="InterPro" id="IPR001873">
    <property type="entry name" value="ENaC"/>
</dbReference>
<evidence type="ECO:0000313" key="14">
    <source>
        <dbReference type="Proteomes" id="UP001195483"/>
    </source>
</evidence>
<evidence type="ECO:0000256" key="5">
    <source>
        <dbReference type="ARBA" id="ARBA00022989"/>
    </source>
</evidence>
<accession>A0AAE0SJY8</accession>
<dbReference type="PANTHER" id="PTHR11690">
    <property type="entry name" value="AMILORIDE-SENSITIVE SODIUM CHANNEL-RELATED"/>
    <property type="match status" value="1"/>
</dbReference>
<keyword evidence="4 11" id="KW-0812">Transmembrane</keyword>
<sequence>MRTKTSLDDVLKDLAETSTIHGIPRFVPGRHWTIRLLWVLAFLFSSGYMLYQLVGLFDEYFSYKVNVRSSSKFSALRFPAISFCNMNPIKLSKLGDASTSLRELIEESFTLELETYGRRKRNTVPLLSRSILPTPASLFDKPLLSMQTPLLEGSLLLLPFDSSTPDALNPGFNSILPNIGNVEPSSIATLLSVYPNDLNKDYIWKNLDQINEKDLLTSYLSKFSGYNTFVGEEFVENGAVDWQYYFYQELLAVKDQYQEKTELFRVFFRNQTL</sequence>
<evidence type="ECO:0000256" key="7">
    <source>
        <dbReference type="ARBA" id="ARBA00023065"/>
    </source>
</evidence>
<dbReference type="EMBL" id="JAEAOA010000316">
    <property type="protein sequence ID" value="KAK3592885.1"/>
    <property type="molecule type" value="Genomic_DNA"/>
</dbReference>
<organism evidence="13 14">
    <name type="scientific">Potamilus streckersoni</name>
    <dbReference type="NCBI Taxonomy" id="2493646"/>
    <lineage>
        <taxon>Eukaryota</taxon>
        <taxon>Metazoa</taxon>
        <taxon>Spiralia</taxon>
        <taxon>Lophotrochozoa</taxon>
        <taxon>Mollusca</taxon>
        <taxon>Bivalvia</taxon>
        <taxon>Autobranchia</taxon>
        <taxon>Heteroconchia</taxon>
        <taxon>Palaeoheterodonta</taxon>
        <taxon>Unionida</taxon>
        <taxon>Unionoidea</taxon>
        <taxon>Unionidae</taxon>
        <taxon>Ambleminae</taxon>
        <taxon>Lampsilini</taxon>
        <taxon>Potamilus</taxon>
    </lineage>
</organism>
<reference evidence="13" key="2">
    <citation type="journal article" date="2021" name="Genome Biol. Evol.">
        <title>Developing a high-quality reference genome for a parasitic bivalve with doubly uniparental inheritance (Bivalvia: Unionida).</title>
        <authorList>
            <person name="Smith C.H."/>
        </authorList>
    </citation>
    <scope>NUCLEOTIDE SEQUENCE</scope>
    <source>
        <strain evidence="13">CHS0354</strain>
        <tissue evidence="13">Mantle</tissue>
    </source>
</reference>
<keyword evidence="9 11" id="KW-0739">Sodium transport</keyword>
<evidence type="ECO:0000256" key="12">
    <source>
        <dbReference type="SAM" id="Phobius"/>
    </source>
</evidence>
<keyword evidence="8 12" id="KW-0472">Membrane</keyword>